<accession>A2DZN5</accession>
<dbReference type="GO" id="GO:0012505">
    <property type="term" value="C:endomembrane system"/>
    <property type="evidence" value="ECO:0000318"/>
    <property type="project" value="GO_Central"/>
</dbReference>
<keyword evidence="1" id="KW-0547">Nucleotide-binding</keyword>
<dbReference type="SMART" id="SM00175">
    <property type="entry name" value="RAB"/>
    <property type="match status" value="1"/>
</dbReference>
<dbReference type="AlphaFoldDB" id="A2DZN5"/>
<dbReference type="PRINTS" id="PR00449">
    <property type="entry name" value="RASTRNSFRMNG"/>
</dbReference>
<dbReference type="CDD" id="cd00154">
    <property type="entry name" value="Rab"/>
    <property type="match status" value="1"/>
</dbReference>
<organism evidence="2 3">
    <name type="scientific">Trichomonas vaginalis (strain ATCC PRA-98 / G3)</name>
    <dbReference type="NCBI Taxonomy" id="412133"/>
    <lineage>
        <taxon>Eukaryota</taxon>
        <taxon>Metamonada</taxon>
        <taxon>Parabasalia</taxon>
        <taxon>Trichomonadida</taxon>
        <taxon>Trichomonadidae</taxon>
        <taxon>Trichomonas</taxon>
    </lineage>
</organism>
<dbReference type="PANTHER" id="PTHR47978">
    <property type="match status" value="1"/>
</dbReference>
<dbReference type="InParanoid" id="A2DZN5"/>
<dbReference type="SMART" id="SM00173">
    <property type="entry name" value="RAS"/>
    <property type="match status" value="1"/>
</dbReference>
<dbReference type="GO" id="GO:0006891">
    <property type="term" value="P:intra-Golgi vesicle-mediated transport"/>
    <property type="evidence" value="ECO:0000318"/>
    <property type="project" value="GO_Central"/>
</dbReference>
<dbReference type="Pfam" id="PF00071">
    <property type="entry name" value="Ras"/>
    <property type="match status" value="1"/>
</dbReference>
<dbReference type="VEuPathDB" id="TrichDB:TVAG_351510"/>
<keyword evidence="3" id="KW-1185">Reference proteome</keyword>
<sequence length="195" mass="21852">MPKDQDVVMCCKIVVLGDSGVGKTSLANRWINGVWQDSVKPTIGANHQRKRVQIDRNNLDVFMWDTAGQEQFRSLAPVYTRSSSAVIIVASIIERASFESIENWIEIVKSTSEKMPPLVLAVNKIDLPDAVINQEEIIEKYKPLFAGIFFTSALSGQEVDQCFRCASEEAYKFIKDSQQVESKQLDAEKQKSGCC</sequence>
<proteinExistence type="predicted"/>
<dbReference type="VEuPathDB" id="TrichDB:TVAGG3_0261050"/>
<dbReference type="Gene3D" id="3.40.50.300">
    <property type="entry name" value="P-loop containing nucleotide triphosphate hydrolases"/>
    <property type="match status" value="1"/>
</dbReference>
<dbReference type="GO" id="GO:0006886">
    <property type="term" value="P:intracellular protein transport"/>
    <property type="evidence" value="ECO:0000318"/>
    <property type="project" value="GO_Central"/>
</dbReference>
<dbReference type="SUPFAM" id="SSF52540">
    <property type="entry name" value="P-loop containing nucleoside triphosphate hydrolases"/>
    <property type="match status" value="1"/>
</dbReference>
<dbReference type="InterPro" id="IPR001806">
    <property type="entry name" value="Small_GTPase"/>
</dbReference>
<dbReference type="NCBIfam" id="TIGR00231">
    <property type="entry name" value="small_GTP"/>
    <property type="match status" value="1"/>
</dbReference>
<dbReference type="GO" id="GO:0005829">
    <property type="term" value="C:cytosol"/>
    <property type="evidence" value="ECO:0007669"/>
    <property type="project" value="GOC"/>
</dbReference>
<dbReference type="RefSeq" id="XP_001326326.1">
    <property type="nucleotide sequence ID" value="XM_001326291.1"/>
</dbReference>
<evidence type="ECO:0000256" key="1">
    <source>
        <dbReference type="ARBA" id="ARBA00022741"/>
    </source>
</evidence>
<dbReference type="InterPro" id="IPR005225">
    <property type="entry name" value="Small_GTP-bd"/>
</dbReference>
<dbReference type="GO" id="GO:0006890">
    <property type="term" value="P:retrograde vesicle-mediated transport, Golgi to endoplasmic reticulum"/>
    <property type="evidence" value="ECO:0000318"/>
    <property type="project" value="GO_Central"/>
</dbReference>
<protein>
    <submittedName>
        <fullName evidence="2">Small GTP-binding protein, putative</fullName>
    </submittedName>
</protein>
<reference evidence="2" key="2">
    <citation type="journal article" date="2007" name="Science">
        <title>Draft genome sequence of the sexually transmitted pathogen Trichomonas vaginalis.</title>
        <authorList>
            <person name="Carlton J.M."/>
            <person name="Hirt R.P."/>
            <person name="Silva J.C."/>
            <person name="Delcher A.L."/>
            <person name="Schatz M."/>
            <person name="Zhao Q."/>
            <person name="Wortman J.R."/>
            <person name="Bidwell S.L."/>
            <person name="Alsmark U.C.M."/>
            <person name="Besteiro S."/>
            <person name="Sicheritz-Ponten T."/>
            <person name="Noel C.J."/>
            <person name="Dacks J.B."/>
            <person name="Foster P.G."/>
            <person name="Simillion C."/>
            <person name="Van de Peer Y."/>
            <person name="Miranda-Saavedra D."/>
            <person name="Barton G.J."/>
            <person name="Westrop G.D."/>
            <person name="Mueller S."/>
            <person name="Dessi D."/>
            <person name="Fiori P.L."/>
            <person name="Ren Q."/>
            <person name="Paulsen I."/>
            <person name="Zhang H."/>
            <person name="Bastida-Corcuera F.D."/>
            <person name="Simoes-Barbosa A."/>
            <person name="Brown M.T."/>
            <person name="Hayes R.D."/>
            <person name="Mukherjee M."/>
            <person name="Okumura C.Y."/>
            <person name="Schneider R."/>
            <person name="Smith A.J."/>
            <person name="Vanacova S."/>
            <person name="Villalvazo M."/>
            <person name="Haas B.J."/>
            <person name="Pertea M."/>
            <person name="Feldblyum T.V."/>
            <person name="Utterback T.R."/>
            <person name="Shu C.L."/>
            <person name="Osoegawa K."/>
            <person name="de Jong P.J."/>
            <person name="Hrdy I."/>
            <person name="Horvathova L."/>
            <person name="Zubacova Z."/>
            <person name="Dolezal P."/>
            <person name="Malik S.B."/>
            <person name="Logsdon J.M. Jr."/>
            <person name="Henze K."/>
            <person name="Gupta A."/>
            <person name="Wang C.C."/>
            <person name="Dunne R.L."/>
            <person name="Upcroft J.A."/>
            <person name="Upcroft P."/>
            <person name="White O."/>
            <person name="Salzberg S.L."/>
            <person name="Tang P."/>
            <person name="Chiu C.-H."/>
            <person name="Lee Y.-S."/>
            <person name="Embley T.M."/>
            <person name="Coombs G.H."/>
            <person name="Mottram J.C."/>
            <person name="Tachezy J."/>
            <person name="Fraser-Liggett C.M."/>
            <person name="Johnson P.J."/>
        </authorList>
    </citation>
    <scope>NUCLEOTIDE SEQUENCE [LARGE SCALE GENOMIC DNA]</scope>
    <source>
        <strain evidence="2">G3</strain>
    </source>
</reference>
<dbReference type="GO" id="GO:0042147">
    <property type="term" value="P:retrograde transport, endosome to Golgi"/>
    <property type="evidence" value="ECO:0000318"/>
    <property type="project" value="GO_Central"/>
</dbReference>
<dbReference type="KEGG" id="tva:4772091"/>
<dbReference type="eggNOG" id="KOG0094">
    <property type="taxonomic scope" value="Eukaryota"/>
</dbReference>
<name>A2DZN5_TRIV3</name>
<dbReference type="FunFam" id="3.40.50.300:FF:000808">
    <property type="entry name" value="Small GTP-binding protein, putative"/>
    <property type="match status" value="1"/>
</dbReference>
<evidence type="ECO:0000313" key="2">
    <source>
        <dbReference type="EMBL" id="EAY14103.1"/>
    </source>
</evidence>
<dbReference type="STRING" id="5722.A2DZN5"/>
<gene>
    <name evidence="2" type="ORF">TVAG_351510</name>
</gene>
<dbReference type="GO" id="GO:0003924">
    <property type="term" value="F:GTPase activity"/>
    <property type="evidence" value="ECO:0000318"/>
    <property type="project" value="GO_Central"/>
</dbReference>
<evidence type="ECO:0000313" key="3">
    <source>
        <dbReference type="Proteomes" id="UP000001542"/>
    </source>
</evidence>
<dbReference type="GO" id="GO:0005525">
    <property type="term" value="F:GTP binding"/>
    <property type="evidence" value="ECO:0007669"/>
    <property type="project" value="InterPro"/>
</dbReference>
<dbReference type="PROSITE" id="PS51421">
    <property type="entry name" value="RAS"/>
    <property type="match status" value="1"/>
</dbReference>
<dbReference type="GO" id="GO:0005794">
    <property type="term" value="C:Golgi apparatus"/>
    <property type="evidence" value="ECO:0000318"/>
    <property type="project" value="GO_Central"/>
</dbReference>
<dbReference type="SMR" id="A2DZN5"/>
<dbReference type="SMART" id="SM00174">
    <property type="entry name" value="RHO"/>
    <property type="match status" value="1"/>
</dbReference>
<dbReference type="OrthoDB" id="10262961at2759"/>
<dbReference type="PROSITE" id="PS51419">
    <property type="entry name" value="RAB"/>
    <property type="match status" value="1"/>
</dbReference>
<dbReference type="Proteomes" id="UP000001542">
    <property type="component" value="Unassembled WGS sequence"/>
</dbReference>
<reference evidence="2" key="1">
    <citation type="submission" date="2006-10" db="EMBL/GenBank/DDBJ databases">
        <authorList>
            <person name="Amadeo P."/>
            <person name="Zhao Q."/>
            <person name="Wortman J."/>
            <person name="Fraser-Liggett C."/>
            <person name="Carlton J."/>
        </authorList>
    </citation>
    <scope>NUCLEOTIDE SEQUENCE</scope>
    <source>
        <strain evidence="2">G3</strain>
    </source>
</reference>
<dbReference type="EMBL" id="DS113275">
    <property type="protein sequence ID" value="EAY14103.1"/>
    <property type="molecule type" value="Genomic_DNA"/>
</dbReference>
<dbReference type="InterPro" id="IPR027417">
    <property type="entry name" value="P-loop_NTPase"/>
</dbReference>